<evidence type="ECO:0000313" key="1">
    <source>
        <dbReference type="EMBL" id="EUB61820.1"/>
    </source>
</evidence>
<gene>
    <name evidence="1" type="ORF">EGR_03366</name>
</gene>
<comment type="caution">
    <text evidence="1">The sequence shown here is derived from an EMBL/GenBank/DDBJ whole genome shotgun (WGS) entry which is preliminary data.</text>
</comment>
<dbReference type="EMBL" id="APAU02000017">
    <property type="protein sequence ID" value="EUB61820.1"/>
    <property type="molecule type" value="Genomic_DNA"/>
</dbReference>
<evidence type="ECO:0000313" key="2">
    <source>
        <dbReference type="Proteomes" id="UP000019149"/>
    </source>
</evidence>
<dbReference type="CTD" id="36339081"/>
<dbReference type="RefSeq" id="XP_024353016.1">
    <property type="nucleotide sequence ID" value="XM_024492615.1"/>
</dbReference>
<name>W6UJU9_ECHGR</name>
<organism evidence="1 2">
    <name type="scientific">Echinococcus granulosus</name>
    <name type="common">Hydatid tapeworm</name>
    <dbReference type="NCBI Taxonomy" id="6210"/>
    <lineage>
        <taxon>Eukaryota</taxon>
        <taxon>Metazoa</taxon>
        <taxon>Spiralia</taxon>
        <taxon>Lophotrochozoa</taxon>
        <taxon>Platyhelminthes</taxon>
        <taxon>Cestoda</taxon>
        <taxon>Eucestoda</taxon>
        <taxon>Cyclophyllidea</taxon>
        <taxon>Taeniidae</taxon>
        <taxon>Echinococcus</taxon>
        <taxon>Echinococcus granulosus group</taxon>
    </lineage>
</organism>
<proteinExistence type="predicted"/>
<dbReference type="Proteomes" id="UP000019149">
    <property type="component" value="Unassembled WGS sequence"/>
</dbReference>
<accession>W6UJU9</accession>
<protein>
    <submittedName>
        <fullName evidence="1">Uncharacterized protein</fullName>
    </submittedName>
</protein>
<sequence>MEFIFVQYNLRNNIYIEFLMSIFGDRGKNVPEIHHFLIYTTTTLLDGTGSRCVGSTFSNKCVCIAKLRTASEVSNKKPRSRLLVALGGLQITIHWDTVHEIAVLFCDPPHPTSTQQTYKETLNGWIPNCARHRFGDQHSISIH</sequence>
<dbReference type="GeneID" id="36339081"/>
<dbReference type="KEGG" id="egl:EGR_03366"/>
<reference evidence="1 2" key="1">
    <citation type="journal article" date="2013" name="Nat. Genet.">
        <title>The genome of the hydatid tapeworm Echinococcus granulosus.</title>
        <authorList>
            <person name="Zheng H."/>
            <person name="Zhang W."/>
            <person name="Zhang L."/>
            <person name="Zhang Z."/>
            <person name="Li J."/>
            <person name="Lu G."/>
            <person name="Zhu Y."/>
            <person name="Wang Y."/>
            <person name="Huang Y."/>
            <person name="Liu J."/>
            <person name="Kang H."/>
            <person name="Chen J."/>
            <person name="Wang L."/>
            <person name="Chen A."/>
            <person name="Yu S."/>
            <person name="Gao Z."/>
            <person name="Jin L."/>
            <person name="Gu W."/>
            <person name="Wang Z."/>
            <person name="Zhao L."/>
            <person name="Shi B."/>
            <person name="Wen H."/>
            <person name="Lin R."/>
            <person name="Jones M.K."/>
            <person name="Brejova B."/>
            <person name="Vinar T."/>
            <person name="Zhao G."/>
            <person name="McManus D.P."/>
            <person name="Chen Z."/>
            <person name="Zhou Y."/>
            <person name="Wang S."/>
        </authorList>
    </citation>
    <scope>NUCLEOTIDE SEQUENCE [LARGE SCALE GENOMIC DNA]</scope>
</reference>
<keyword evidence="2" id="KW-1185">Reference proteome</keyword>
<dbReference type="AlphaFoldDB" id="W6UJU9"/>